<dbReference type="InterPro" id="IPR043917">
    <property type="entry name" value="DUF5753"/>
</dbReference>
<dbReference type="Pfam" id="PF19054">
    <property type="entry name" value="DUF5753"/>
    <property type="match status" value="1"/>
</dbReference>
<protein>
    <submittedName>
        <fullName evidence="2">Helix-turn-helix transcriptional regulator</fullName>
    </submittedName>
</protein>
<name>A0ABY7ZLY3_9ACTN</name>
<dbReference type="InterPro" id="IPR010982">
    <property type="entry name" value="Lambda_DNA-bd_dom_sf"/>
</dbReference>
<accession>A0ABY7ZLY3</accession>
<organism evidence="2 3">
    <name type="scientific">Micromonospora cathayae</name>
    <dbReference type="NCBI Taxonomy" id="3028804"/>
    <lineage>
        <taxon>Bacteria</taxon>
        <taxon>Bacillati</taxon>
        <taxon>Actinomycetota</taxon>
        <taxon>Actinomycetes</taxon>
        <taxon>Micromonosporales</taxon>
        <taxon>Micromonosporaceae</taxon>
        <taxon>Micromonospora</taxon>
    </lineage>
</organism>
<dbReference type="CDD" id="cd00093">
    <property type="entry name" value="HTH_XRE"/>
    <property type="match status" value="1"/>
</dbReference>
<feature type="domain" description="HTH cro/C1-type" evidence="1">
    <location>
        <begin position="23"/>
        <end position="73"/>
    </location>
</feature>
<evidence type="ECO:0000313" key="3">
    <source>
        <dbReference type="Proteomes" id="UP001219605"/>
    </source>
</evidence>
<dbReference type="EMBL" id="CP118615">
    <property type="protein sequence ID" value="WDZ83761.1"/>
    <property type="molecule type" value="Genomic_DNA"/>
</dbReference>
<dbReference type="InterPro" id="IPR001387">
    <property type="entry name" value="Cro/C1-type_HTH"/>
</dbReference>
<evidence type="ECO:0000259" key="1">
    <source>
        <dbReference type="PROSITE" id="PS50943"/>
    </source>
</evidence>
<evidence type="ECO:0000313" key="2">
    <source>
        <dbReference type="EMBL" id="WDZ83761.1"/>
    </source>
</evidence>
<sequence length="301" mass="33908">MEHLLEAPAYQRKRLSRRLMRTRRSTGLTQQQVAAELRWSQSKVTRIESGDVGISHTDLLALLTLYGLSDDGTVRELTKIADIARRPSLPQISDVHSKAFREYLENEQIAQTLHSFEPTYVPGLLQTPSYRISVLKNDYRFSSLSTAEQEEAERKIAQKVEVMQWRQQILLENGSLAKASFVVDEAVIRRTVGAEVGDTTIMREQLERLQAVLRNPKVDLRVIRFSSGAHVGMGSSSYILLDFPDIDDPTLLYEESTTGELTTREDEARIKDASSSFENLQILACRGAELESLLDEALAAL</sequence>
<gene>
    <name evidence="2" type="ORF">PVK37_25355</name>
</gene>
<dbReference type="Proteomes" id="UP001219605">
    <property type="component" value="Chromosome"/>
</dbReference>
<dbReference type="Gene3D" id="1.10.260.40">
    <property type="entry name" value="lambda repressor-like DNA-binding domains"/>
    <property type="match status" value="1"/>
</dbReference>
<dbReference type="RefSeq" id="WP_275030319.1">
    <property type="nucleotide sequence ID" value="NZ_CP118615.1"/>
</dbReference>
<proteinExistence type="predicted"/>
<dbReference type="SMART" id="SM00530">
    <property type="entry name" value="HTH_XRE"/>
    <property type="match status" value="1"/>
</dbReference>
<dbReference type="SUPFAM" id="SSF47413">
    <property type="entry name" value="lambda repressor-like DNA-binding domains"/>
    <property type="match status" value="1"/>
</dbReference>
<dbReference type="Pfam" id="PF13560">
    <property type="entry name" value="HTH_31"/>
    <property type="match status" value="1"/>
</dbReference>
<reference evidence="2 3" key="1">
    <citation type="submission" date="2023-02" db="EMBL/GenBank/DDBJ databases">
        <authorList>
            <person name="Mo P."/>
        </authorList>
    </citation>
    <scope>NUCLEOTIDE SEQUENCE [LARGE SCALE GENOMIC DNA]</scope>
    <source>
        <strain evidence="2 3">HUAS 3</strain>
    </source>
</reference>
<dbReference type="PROSITE" id="PS50943">
    <property type="entry name" value="HTH_CROC1"/>
    <property type="match status" value="1"/>
</dbReference>
<keyword evidence="3" id="KW-1185">Reference proteome</keyword>